<dbReference type="InterPro" id="IPR012922">
    <property type="entry name" value="ORF_D-335"/>
</dbReference>
<dbReference type="GeneID" id="42779207"/>
<reference evidence="2 5" key="1">
    <citation type="submission" date="2019-10" db="EMBL/GenBank/DDBJ databases">
        <title>Comparative genomics of sulfur disproportionating microorganisms.</title>
        <authorList>
            <person name="Ward L.M."/>
            <person name="Bertran E."/>
            <person name="Johnston D."/>
        </authorList>
    </citation>
    <scope>NUCLEOTIDE SEQUENCE [LARGE SCALE GENOMIC DNA]</scope>
    <source>
        <strain evidence="2 5">DSM 3772</strain>
    </source>
</reference>
<name>A0A650CUU2_ACIAM</name>
<gene>
    <name evidence="3" type="ORF">D1866_05675</name>
    <name evidence="2" type="ORF">GFB69_09150</name>
</gene>
<evidence type="ECO:0000313" key="2">
    <source>
        <dbReference type="EMBL" id="MQL55903.1"/>
    </source>
</evidence>
<dbReference type="Pfam" id="PF07935">
    <property type="entry name" value="SSV1_ORF_D-335"/>
    <property type="match status" value="1"/>
</dbReference>
<dbReference type="EMBL" id="WHYS01000002">
    <property type="protein sequence ID" value="MQL55903.1"/>
    <property type="molecule type" value="Genomic_DNA"/>
</dbReference>
<dbReference type="AlphaFoldDB" id="A0A650CUU2"/>
<evidence type="ECO:0000313" key="3">
    <source>
        <dbReference type="EMBL" id="QGR21533.1"/>
    </source>
</evidence>
<accession>A0A650CUU2</accession>
<organism evidence="3 4">
    <name type="scientific">Acidianus ambivalens</name>
    <name type="common">Desulfurolobus ambivalens</name>
    <dbReference type="NCBI Taxonomy" id="2283"/>
    <lineage>
        <taxon>Archaea</taxon>
        <taxon>Thermoproteota</taxon>
        <taxon>Thermoprotei</taxon>
        <taxon>Sulfolobales</taxon>
        <taxon>Sulfolobaceae</taxon>
        <taxon>Acidianus</taxon>
    </lineage>
</organism>
<dbReference type="KEGG" id="aamb:D1866_05675"/>
<protein>
    <recommendedName>
        <fullName evidence="1">ORF D-335-like domain-containing protein</fullName>
    </recommendedName>
</protein>
<reference evidence="3 4" key="2">
    <citation type="submission" date="2019-10" db="EMBL/GenBank/DDBJ databases">
        <title>Genome Sequences from Six Type Strain Members of the Archaeal Family Sulfolobaceae: Acidianus ambivalens, Acidianus infernus, Metallosphaera prunae, Stygiolobus azoricus, Sulfolobus metallicus, and Sulfurisphaera ohwakuensis.</title>
        <authorList>
            <person name="Counts J.A."/>
            <person name="Kelly R.M."/>
        </authorList>
    </citation>
    <scope>NUCLEOTIDE SEQUENCE [LARGE SCALE GENOMIC DNA]</scope>
    <source>
        <strain evidence="3 4">LEI 10</strain>
    </source>
</reference>
<evidence type="ECO:0000259" key="1">
    <source>
        <dbReference type="Pfam" id="PF07935"/>
    </source>
</evidence>
<evidence type="ECO:0000313" key="5">
    <source>
        <dbReference type="Proteomes" id="UP000474054"/>
    </source>
</evidence>
<proteinExistence type="predicted"/>
<keyword evidence="4" id="KW-1185">Reference proteome</keyword>
<dbReference type="EMBL" id="CP045482">
    <property type="protein sequence ID" value="QGR21533.1"/>
    <property type="molecule type" value="Genomic_DNA"/>
</dbReference>
<dbReference type="Proteomes" id="UP000474054">
    <property type="component" value="Unassembled WGS sequence"/>
</dbReference>
<evidence type="ECO:0000313" key="4">
    <source>
        <dbReference type="Proteomes" id="UP000426328"/>
    </source>
</evidence>
<dbReference type="Proteomes" id="UP000426328">
    <property type="component" value="Chromosome"/>
</dbReference>
<dbReference type="RefSeq" id="WP_152942130.1">
    <property type="nucleotide sequence ID" value="NZ_CP045482.1"/>
</dbReference>
<sequence length="56" mass="6646">MTEIIRTDKFSIRESKGRYYVYYIDHSKPKLRYLYVDPLDKIIKSYIESGVLGVSP</sequence>
<feature type="domain" description="ORF D-335-like" evidence="1">
    <location>
        <begin position="10"/>
        <end position="56"/>
    </location>
</feature>